<feature type="region of interest" description="Disordered" evidence="1">
    <location>
        <begin position="151"/>
        <end position="245"/>
    </location>
</feature>
<evidence type="ECO:0000313" key="6">
    <source>
        <dbReference type="Proteomes" id="UP000697107"/>
    </source>
</evidence>
<dbReference type="InterPro" id="IPR036397">
    <property type="entry name" value="RNaseH_sf"/>
</dbReference>
<evidence type="ECO:0008006" key="7">
    <source>
        <dbReference type="Google" id="ProtNLM"/>
    </source>
</evidence>
<evidence type="ECO:0000256" key="1">
    <source>
        <dbReference type="SAM" id="MobiDB-lite"/>
    </source>
</evidence>
<dbReference type="Pfam" id="PF13456">
    <property type="entry name" value="RVT_3"/>
    <property type="match status" value="1"/>
</dbReference>
<feature type="compositionally biased region" description="Polar residues" evidence="1">
    <location>
        <begin position="151"/>
        <end position="171"/>
    </location>
</feature>
<organism evidence="4 6">
    <name type="scientific">Phytophthora cactorum</name>
    <dbReference type="NCBI Taxonomy" id="29920"/>
    <lineage>
        <taxon>Eukaryota</taxon>
        <taxon>Sar</taxon>
        <taxon>Stramenopiles</taxon>
        <taxon>Oomycota</taxon>
        <taxon>Peronosporomycetes</taxon>
        <taxon>Peronosporales</taxon>
        <taxon>Peronosporaceae</taxon>
        <taxon>Phytophthora</taxon>
    </lineage>
</organism>
<sequence length="401" mass="44567">MNQGVKAAIDNNIDDLIIVGDSRLPIQQSLGVIACRKETLQTQLNHHKELTAKLCSVRYLHVVRDYNAAADSLATEALESKTSRQVRDLERLLELQIRNRIHQVIYESLSNTVEVPDSLGVVHSLRASFGLQRKTFETFVDSDFEIVSVMTRRQANEPSQRTSKASRSTGKPNGVPGDATEKNRSEQSISDALRGNAKEPSPAALSAPSCEDRAIPTSGDASDEPLPATGEPSMTLNEQSQARSAFDVDPVAVQAERRRRIAVAQSEEARWTNIKAVLTGDTEKLSYREARDAWKWSDKFVLTEDDILYYAGSNRRRGTDQGEGLQLRLVVPTTMVPKVLQNCHDSLEGGHQGVVRTYQRVKKDYYWSSLYSDVEKHVRSCSDCSTSKSVRSYAGTHQATS</sequence>
<dbReference type="Pfam" id="PF17921">
    <property type="entry name" value="Integrase_H2C2"/>
    <property type="match status" value="1"/>
</dbReference>
<dbReference type="GO" id="GO:0003676">
    <property type="term" value="F:nucleic acid binding"/>
    <property type="evidence" value="ECO:0007669"/>
    <property type="project" value="InterPro"/>
</dbReference>
<dbReference type="InterPro" id="IPR050951">
    <property type="entry name" value="Retrovirus_Pol_polyprotein"/>
</dbReference>
<evidence type="ECO:0000259" key="3">
    <source>
        <dbReference type="Pfam" id="PF17921"/>
    </source>
</evidence>
<dbReference type="VEuPathDB" id="FungiDB:PC110_g2977"/>
<dbReference type="InterPro" id="IPR041588">
    <property type="entry name" value="Integrase_H2C2"/>
</dbReference>
<dbReference type="PANTHER" id="PTHR37984">
    <property type="entry name" value="PROTEIN CBG26694"/>
    <property type="match status" value="1"/>
</dbReference>
<gene>
    <name evidence="4" type="ORF">PC118_g5286</name>
    <name evidence="5" type="ORF">PC129_g13512</name>
</gene>
<accession>A0A8T1LCX4</accession>
<evidence type="ECO:0000313" key="5">
    <source>
        <dbReference type="EMBL" id="KAG3215607.1"/>
    </source>
</evidence>
<dbReference type="Proteomes" id="UP000760860">
    <property type="component" value="Unassembled WGS sequence"/>
</dbReference>
<dbReference type="Proteomes" id="UP000697107">
    <property type="component" value="Unassembled WGS sequence"/>
</dbReference>
<evidence type="ECO:0000259" key="2">
    <source>
        <dbReference type="Pfam" id="PF13456"/>
    </source>
</evidence>
<feature type="domain" description="RNase H type-1" evidence="2">
    <location>
        <begin position="3"/>
        <end position="77"/>
    </location>
</feature>
<feature type="compositionally biased region" description="Polar residues" evidence="1">
    <location>
        <begin position="232"/>
        <end position="243"/>
    </location>
</feature>
<proteinExistence type="predicted"/>
<dbReference type="PROSITE" id="PS51257">
    <property type="entry name" value="PROKAR_LIPOPROTEIN"/>
    <property type="match status" value="1"/>
</dbReference>
<dbReference type="EMBL" id="RCMV01000545">
    <property type="protein sequence ID" value="KAG3215607.1"/>
    <property type="molecule type" value="Genomic_DNA"/>
</dbReference>
<protein>
    <recommendedName>
        <fullName evidence="7">Integrase zinc-binding domain-containing protein</fullName>
    </recommendedName>
</protein>
<evidence type="ECO:0000313" key="4">
    <source>
        <dbReference type="EMBL" id="KAG2991069.1"/>
    </source>
</evidence>
<dbReference type="Gene3D" id="3.30.420.10">
    <property type="entry name" value="Ribonuclease H-like superfamily/Ribonuclease H"/>
    <property type="match status" value="1"/>
</dbReference>
<feature type="domain" description="Integrase zinc-binding" evidence="3">
    <location>
        <begin position="331"/>
        <end position="389"/>
    </location>
</feature>
<dbReference type="Gene3D" id="1.10.340.70">
    <property type="match status" value="1"/>
</dbReference>
<dbReference type="EMBL" id="RCML01000107">
    <property type="protein sequence ID" value="KAG2991069.1"/>
    <property type="molecule type" value="Genomic_DNA"/>
</dbReference>
<reference evidence="4" key="1">
    <citation type="submission" date="2018-10" db="EMBL/GenBank/DDBJ databases">
        <title>Effector identification in a new, highly contiguous assembly of the strawberry crown rot pathogen Phytophthora cactorum.</title>
        <authorList>
            <person name="Armitage A.D."/>
            <person name="Nellist C.F."/>
            <person name="Bates H."/>
            <person name="Vickerstaff R.J."/>
            <person name="Harrison R.J."/>
        </authorList>
    </citation>
    <scope>NUCLEOTIDE SEQUENCE</scope>
    <source>
        <strain evidence="4">P415</strain>
        <strain evidence="5">P421</strain>
    </source>
</reference>
<dbReference type="AlphaFoldDB" id="A0A8T1LCX4"/>
<dbReference type="InterPro" id="IPR002156">
    <property type="entry name" value="RNaseH_domain"/>
</dbReference>
<dbReference type="FunFam" id="1.10.340.70:FF:000001">
    <property type="entry name" value="Retrovirus-related Pol polyprotein from transposon gypsy-like Protein"/>
    <property type="match status" value="1"/>
</dbReference>
<dbReference type="GO" id="GO:0004523">
    <property type="term" value="F:RNA-DNA hybrid ribonuclease activity"/>
    <property type="evidence" value="ECO:0007669"/>
    <property type="project" value="InterPro"/>
</dbReference>
<dbReference type="PANTHER" id="PTHR37984:SF5">
    <property type="entry name" value="PROTEIN NYNRIN-LIKE"/>
    <property type="match status" value="1"/>
</dbReference>
<comment type="caution">
    <text evidence="4">The sequence shown here is derived from an EMBL/GenBank/DDBJ whole genome shotgun (WGS) entry which is preliminary data.</text>
</comment>
<name>A0A8T1LCX4_9STRA</name>